<dbReference type="Pfam" id="PF01498">
    <property type="entry name" value="HTH_Tnp_Tc3_2"/>
    <property type="match status" value="1"/>
</dbReference>
<dbReference type="InterPro" id="IPR002492">
    <property type="entry name" value="Transposase_Tc1-like"/>
</dbReference>
<protein>
    <recommendedName>
        <fullName evidence="1">Transposase Tc1-like domain-containing protein</fullName>
    </recommendedName>
</protein>
<evidence type="ECO:0000313" key="3">
    <source>
        <dbReference type="Proteomes" id="UP001152888"/>
    </source>
</evidence>
<dbReference type="Gene3D" id="3.30.420.10">
    <property type="entry name" value="Ribonuclease H-like superfamily/Ribonuclease H"/>
    <property type="match status" value="1"/>
</dbReference>
<dbReference type="InterPro" id="IPR036397">
    <property type="entry name" value="RNaseH_sf"/>
</dbReference>
<name>A0A9P0QDE6_ACAOB</name>
<proteinExistence type="predicted"/>
<dbReference type="GO" id="GO:0006313">
    <property type="term" value="P:DNA transposition"/>
    <property type="evidence" value="ECO:0007669"/>
    <property type="project" value="InterPro"/>
</dbReference>
<dbReference type="GO" id="GO:0015074">
    <property type="term" value="P:DNA integration"/>
    <property type="evidence" value="ECO:0007669"/>
    <property type="project" value="InterPro"/>
</dbReference>
<organism evidence="2 3">
    <name type="scientific">Acanthoscelides obtectus</name>
    <name type="common">Bean weevil</name>
    <name type="synonym">Bruchus obtectus</name>
    <dbReference type="NCBI Taxonomy" id="200917"/>
    <lineage>
        <taxon>Eukaryota</taxon>
        <taxon>Metazoa</taxon>
        <taxon>Ecdysozoa</taxon>
        <taxon>Arthropoda</taxon>
        <taxon>Hexapoda</taxon>
        <taxon>Insecta</taxon>
        <taxon>Pterygota</taxon>
        <taxon>Neoptera</taxon>
        <taxon>Endopterygota</taxon>
        <taxon>Coleoptera</taxon>
        <taxon>Polyphaga</taxon>
        <taxon>Cucujiformia</taxon>
        <taxon>Chrysomeloidea</taxon>
        <taxon>Chrysomelidae</taxon>
        <taxon>Bruchinae</taxon>
        <taxon>Bruchini</taxon>
        <taxon>Acanthoscelides</taxon>
    </lineage>
</organism>
<dbReference type="AlphaFoldDB" id="A0A9P0QDE6"/>
<comment type="caution">
    <text evidence="2">The sequence shown here is derived from an EMBL/GenBank/DDBJ whole genome shotgun (WGS) entry which is preliminary data.</text>
</comment>
<sequence length="184" mass="21762">MRDRLGLQCHRTTVGRYLHKEGIHRRIPAVKPLLTEDHRRRRLQFCQENLNRDWSTVVFSDEKFFCTNTDYRPPLWRRNNTRYDPANIIPNRTTGRTTMGYWGWMTADGPGDLVSITDRMNSQQYVDMLNNSFIPSSGFSIHKVESLLYKIIPPFIRHTWCEIILHKRITMSLPGQQNLQTLTQ</sequence>
<dbReference type="Proteomes" id="UP001152888">
    <property type="component" value="Unassembled WGS sequence"/>
</dbReference>
<keyword evidence="3" id="KW-1185">Reference proteome</keyword>
<reference evidence="2" key="1">
    <citation type="submission" date="2022-03" db="EMBL/GenBank/DDBJ databases">
        <authorList>
            <person name="Sayadi A."/>
        </authorList>
    </citation>
    <scope>NUCLEOTIDE SEQUENCE</scope>
</reference>
<accession>A0A9P0QDE6</accession>
<feature type="domain" description="Transposase Tc1-like" evidence="1">
    <location>
        <begin position="4"/>
        <end position="51"/>
    </location>
</feature>
<evidence type="ECO:0000313" key="2">
    <source>
        <dbReference type="EMBL" id="CAH2017801.1"/>
    </source>
</evidence>
<gene>
    <name evidence="2" type="ORF">ACAOBT_LOCUS36243</name>
</gene>
<evidence type="ECO:0000259" key="1">
    <source>
        <dbReference type="Pfam" id="PF01498"/>
    </source>
</evidence>
<dbReference type="GO" id="GO:0003677">
    <property type="term" value="F:DNA binding"/>
    <property type="evidence" value="ECO:0007669"/>
    <property type="project" value="InterPro"/>
</dbReference>
<dbReference type="EMBL" id="CAKOFQ010009470">
    <property type="protein sequence ID" value="CAH2017801.1"/>
    <property type="molecule type" value="Genomic_DNA"/>
</dbReference>
<dbReference type="OrthoDB" id="9996331at2759"/>